<dbReference type="EC" id="3.4.21.-" evidence="4"/>
<proteinExistence type="inferred from homology"/>
<dbReference type="InterPro" id="IPR051167">
    <property type="entry name" value="Prolyl_oligopep/macrocyclase"/>
</dbReference>
<dbReference type="EnsemblFungi" id="PTTG_31149-t43_1">
    <property type="protein sequence ID" value="PTTG_31149-t43_1-p1"/>
    <property type="gene ID" value="PTTG_31149"/>
</dbReference>
<protein>
    <recommendedName>
        <fullName evidence="4">Prolyl endopeptidase</fullName>
        <ecNumber evidence="4">3.4.21.-</ecNumber>
    </recommendedName>
</protein>
<dbReference type="GO" id="GO:0005829">
    <property type="term" value="C:cytosol"/>
    <property type="evidence" value="ECO:0007669"/>
    <property type="project" value="TreeGrafter"/>
</dbReference>
<accession>A0A180FVW7</accession>
<dbReference type="PANTHER" id="PTHR42881">
    <property type="entry name" value="PROLYL ENDOPEPTIDASE"/>
    <property type="match status" value="1"/>
</dbReference>
<dbReference type="PANTHER" id="PTHR42881:SF2">
    <property type="entry name" value="PROLYL ENDOPEPTIDASE"/>
    <property type="match status" value="1"/>
</dbReference>
<dbReference type="InterPro" id="IPR029058">
    <property type="entry name" value="AB_hydrolase_fold"/>
</dbReference>
<evidence type="ECO:0000313" key="8">
    <source>
        <dbReference type="Proteomes" id="UP000005240"/>
    </source>
</evidence>
<dbReference type="GO" id="GO:0004252">
    <property type="term" value="F:serine-type endopeptidase activity"/>
    <property type="evidence" value="ECO:0007669"/>
    <property type="project" value="UniProtKB-UniRule"/>
</dbReference>
<keyword evidence="4" id="KW-0645">Protease</keyword>
<evidence type="ECO:0000313" key="7">
    <source>
        <dbReference type="EnsemblFungi" id="PTTG_31149-t43_1-p1"/>
    </source>
</evidence>
<reference evidence="6" key="1">
    <citation type="submission" date="2009-11" db="EMBL/GenBank/DDBJ databases">
        <authorList>
            <consortium name="The Broad Institute Genome Sequencing Platform"/>
            <person name="Ward D."/>
            <person name="Feldgarden M."/>
            <person name="Earl A."/>
            <person name="Young S.K."/>
            <person name="Zeng Q."/>
            <person name="Koehrsen M."/>
            <person name="Alvarado L."/>
            <person name="Berlin A."/>
            <person name="Bochicchio J."/>
            <person name="Borenstein D."/>
            <person name="Chapman S.B."/>
            <person name="Chen Z."/>
            <person name="Engels R."/>
            <person name="Freedman E."/>
            <person name="Gellesch M."/>
            <person name="Goldberg J."/>
            <person name="Griggs A."/>
            <person name="Gujja S."/>
            <person name="Heilman E."/>
            <person name="Heiman D."/>
            <person name="Hepburn T."/>
            <person name="Howarth C."/>
            <person name="Jen D."/>
            <person name="Larson L."/>
            <person name="Lewis B."/>
            <person name="Mehta T."/>
            <person name="Park D."/>
            <person name="Pearson M."/>
            <person name="Roberts A."/>
            <person name="Saif S."/>
            <person name="Shea T."/>
            <person name="Shenoy N."/>
            <person name="Sisk P."/>
            <person name="Stolte C."/>
            <person name="Sykes S."/>
            <person name="Thomson T."/>
            <person name="Walk T."/>
            <person name="White J."/>
            <person name="Yandava C."/>
            <person name="Izard J."/>
            <person name="Baranova O.V."/>
            <person name="Blanton J.M."/>
            <person name="Tanner A.C."/>
            <person name="Dewhirst F.E."/>
            <person name="Haas B."/>
            <person name="Nusbaum C."/>
            <person name="Birren B."/>
        </authorList>
    </citation>
    <scope>NUCLEOTIDE SEQUENCE [LARGE SCALE GENOMIC DNA]</scope>
    <source>
        <strain evidence="6">1-1 BBBD Race 1</strain>
    </source>
</reference>
<keyword evidence="4" id="KW-0378">Hydrolase</keyword>
<evidence type="ECO:0000313" key="6">
    <source>
        <dbReference type="EMBL" id="OAV84625.1"/>
    </source>
</evidence>
<dbReference type="Gene3D" id="2.130.10.120">
    <property type="entry name" value="Prolyl oligopeptidase, N-terminal domain"/>
    <property type="match status" value="1"/>
</dbReference>
<name>A0A180FVW7_PUCT1</name>
<dbReference type="InterPro" id="IPR002470">
    <property type="entry name" value="Peptidase_S9A"/>
</dbReference>
<dbReference type="GO" id="GO:0006508">
    <property type="term" value="P:proteolysis"/>
    <property type="evidence" value="ECO:0007669"/>
    <property type="project" value="UniProtKB-KW"/>
</dbReference>
<dbReference type="Pfam" id="PF00326">
    <property type="entry name" value="Peptidase_S9"/>
    <property type="match status" value="1"/>
</dbReference>
<reference evidence="7 8" key="3">
    <citation type="journal article" date="2017" name="G3 (Bethesda)">
        <title>Comparative analysis highlights variable genome content of wheat rusts and divergence of the mating loci.</title>
        <authorList>
            <person name="Cuomo C.A."/>
            <person name="Bakkeren G."/>
            <person name="Khalil H.B."/>
            <person name="Panwar V."/>
            <person name="Joly D."/>
            <person name="Linning R."/>
            <person name="Sakthikumar S."/>
            <person name="Song X."/>
            <person name="Adiconis X."/>
            <person name="Fan L."/>
            <person name="Goldberg J.M."/>
            <person name="Levin J.Z."/>
            <person name="Young S."/>
            <person name="Zeng Q."/>
            <person name="Anikster Y."/>
            <person name="Bruce M."/>
            <person name="Wang M."/>
            <person name="Yin C."/>
            <person name="McCallum B."/>
            <person name="Szabo L.J."/>
            <person name="Hulbert S."/>
            <person name="Chen X."/>
            <person name="Fellers J.P."/>
        </authorList>
    </citation>
    <scope>NUCLEOTIDE SEQUENCE</scope>
    <source>
        <strain evidence="7">isolate 1-1 / race 1 (BBBD)</strain>
        <strain evidence="8">Isolate 1-1 / race 1 (BBBD)</strain>
    </source>
</reference>
<keyword evidence="4" id="KW-0720">Serine protease</keyword>
<comment type="similarity">
    <text evidence="2 4">Belongs to the peptidase S9A family.</text>
</comment>
<dbReference type="EMBL" id="ADAS02014225">
    <property type="protein sequence ID" value="OAV84625.1"/>
    <property type="molecule type" value="Genomic_DNA"/>
</dbReference>
<dbReference type="Gene3D" id="3.40.50.1820">
    <property type="entry name" value="alpha/beta hydrolase"/>
    <property type="match status" value="1"/>
</dbReference>
<evidence type="ECO:0000256" key="2">
    <source>
        <dbReference type="ARBA" id="ARBA00005228"/>
    </source>
</evidence>
<dbReference type="AlphaFoldDB" id="A0A180FVW7"/>
<evidence type="ECO:0000256" key="4">
    <source>
        <dbReference type="RuleBase" id="RU368024"/>
    </source>
</evidence>
<reference evidence="7" key="4">
    <citation type="submission" date="2025-05" db="UniProtKB">
        <authorList>
            <consortium name="EnsemblFungi"/>
        </authorList>
    </citation>
    <scope>IDENTIFICATION</scope>
    <source>
        <strain evidence="7">isolate 1-1 / race 1 (BBBD)</strain>
    </source>
</reference>
<dbReference type="GO" id="GO:0070012">
    <property type="term" value="F:oligopeptidase activity"/>
    <property type="evidence" value="ECO:0007669"/>
    <property type="project" value="TreeGrafter"/>
</dbReference>
<organism evidence="6">
    <name type="scientific">Puccinia triticina (isolate 1-1 / race 1 (BBBD))</name>
    <name type="common">Brown leaf rust fungus</name>
    <dbReference type="NCBI Taxonomy" id="630390"/>
    <lineage>
        <taxon>Eukaryota</taxon>
        <taxon>Fungi</taxon>
        <taxon>Dikarya</taxon>
        <taxon>Basidiomycota</taxon>
        <taxon>Pucciniomycotina</taxon>
        <taxon>Pucciniomycetes</taxon>
        <taxon>Pucciniales</taxon>
        <taxon>Pucciniaceae</taxon>
        <taxon>Puccinia</taxon>
    </lineage>
</organism>
<dbReference type="Proteomes" id="UP000005240">
    <property type="component" value="Unassembled WGS sequence"/>
</dbReference>
<comment type="catalytic activity">
    <reaction evidence="1">
        <text>Hydrolysis of Pro-|-Xaa &gt;&gt; Ala-|-Xaa in oligopeptides.</text>
        <dbReference type="EC" id="3.4.21.26"/>
    </reaction>
</comment>
<evidence type="ECO:0000256" key="1">
    <source>
        <dbReference type="ARBA" id="ARBA00001070"/>
    </source>
</evidence>
<evidence type="ECO:0000259" key="5">
    <source>
        <dbReference type="Pfam" id="PF00326"/>
    </source>
</evidence>
<dbReference type="PRINTS" id="PR00862">
    <property type="entry name" value="PROLIGOPTASE"/>
</dbReference>
<evidence type="ECO:0000256" key="3">
    <source>
        <dbReference type="ARBA" id="ARBA00011245"/>
    </source>
</evidence>
<feature type="domain" description="Peptidase S9 prolyl oligopeptidase catalytic" evidence="5">
    <location>
        <begin position="103"/>
        <end position="136"/>
    </location>
</feature>
<gene>
    <name evidence="6" type="ORF">PTTG_31149</name>
</gene>
<dbReference type="InterPro" id="IPR001375">
    <property type="entry name" value="Peptidase_S9_cat"/>
</dbReference>
<feature type="non-terminal residue" evidence="6">
    <location>
        <position position="138"/>
    </location>
</feature>
<sequence length="138" mass="15549">MINNQLVTNYLKDAYTQIRIYDLKGKLVRNVELPGIGKSTIFRQAKVDFNPNDFEVKQVFYNSKDGTKVPMFLFHKKGLKLDGTNPTILYGYGGFNISQTPGFSVSRLVWAQMGGIFAVANLRGGSEYGDDWWKAGIK</sequence>
<dbReference type="VEuPathDB" id="FungiDB:PTTG_31149"/>
<dbReference type="OrthoDB" id="3266471at2759"/>
<comment type="subunit">
    <text evidence="3">Monomer.</text>
</comment>
<keyword evidence="8" id="KW-1185">Reference proteome</keyword>
<reference evidence="6" key="2">
    <citation type="submission" date="2016-05" db="EMBL/GenBank/DDBJ databases">
        <title>Comparative analysis highlights variable genome content of wheat rusts and divergence of the mating loci.</title>
        <authorList>
            <person name="Cuomo C.A."/>
            <person name="Bakkeren G."/>
            <person name="Szabo L."/>
            <person name="Khalil H."/>
            <person name="Joly D."/>
            <person name="Goldberg J."/>
            <person name="Young S."/>
            <person name="Zeng Q."/>
            <person name="Fellers J."/>
        </authorList>
    </citation>
    <scope>NUCLEOTIDE SEQUENCE [LARGE SCALE GENOMIC DNA]</scope>
    <source>
        <strain evidence="6">1-1 BBBD Race 1</strain>
    </source>
</reference>
<dbReference type="SUPFAM" id="SSF53474">
    <property type="entry name" value="alpha/beta-Hydrolases"/>
    <property type="match status" value="1"/>
</dbReference>